<dbReference type="Proteomes" id="UP000886653">
    <property type="component" value="Unassembled WGS sequence"/>
</dbReference>
<name>A0A9P6NI57_9BASI</name>
<reference evidence="2" key="1">
    <citation type="submission" date="2013-11" db="EMBL/GenBank/DDBJ databases">
        <title>Genome sequence of the fusiform rust pathogen reveals effectors for host alternation and coevolution with pine.</title>
        <authorList>
            <consortium name="DOE Joint Genome Institute"/>
            <person name="Smith K."/>
            <person name="Pendleton A."/>
            <person name="Kubisiak T."/>
            <person name="Anderson C."/>
            <person name="Salamov A."/>
            <person name="Aerts A."/>
            <person name="Riley R."/>
            <person name="Clum A."/>
            <person name="Lindquist E."/>
            <person name="Ence D."/>
            <person name="Campbell M."/>
            <person name="Kronenberg Z."/>
            <person name="Feau N."/>
            <person name="Dhillon B."/>
            <person name="Hamelin R."/>
            <person name="Burleigh J."/>
            <person name="Smith J."/>
            <person name="Yandell M."/>
            <person name="Nelson C."/>
            <person name="Grigoriev I."/>
            <person name="Davis J."/>
        </authorList>
    </citation>
    <scope>NUCLEOTIDE SEQUENCE</scope>
    <source>
        <strain evidence="2">G11</strain>
    </source>
</reference>
<evidence type="ECO:0000313" key="2">
    <source>
        <dbReference type="EMBL" id="KAG0146429.1"/>
    </source>
</evidence>
<keyword evidence="1" id="KW-0812">Transmembrane</keyword>
<keyword evidence="1" id="KW-0472">Membrane</keyword>
<dbReference type="EMBL" id="MU167261">
    <property type="protein sequence ID" value="KAG0146429.1"/>
    <property type="molecule type" value="Genomic_DNA"/>
</dbReference>
<keyword evidence="3" id="KW-1185">Reference proteome</keyword>
<proteinExistence type="predicted"/>
<gene>
    <name evidence="2" type="ORF">CROQUDRAFT_521831</name>
</gene>
<dbReference type="AlphaFoldDB" id="A0A9P6NI57"/>
<protein>
    <submittedName>
        <fullName evidence="2">Uncharacterized protein</fullName>
    </submittedName>
</protein>
<evidence type="ECO:0000256" key="1">
    <source>
        <dbReference type="SAM" id="Phobius"/>
    </source>
</evidence>
<accession>A0A9P6NI57</accession>
<evidence type="ECO:0000313" key="3">
    <source>
        <dbReference type="Proteomes" id="UP000886653"/>
    </source>
</evidence>
<comment type="caution">
    <text evidence="2">The sequence shown here is derived from an EMBL/GenBank/DDBJ whole genome shotgun (WGS) entry which is preliminary data.</text>
</comment>
<keyword evidence="1" id="KW-1133">Transmembrane helix</keyword>
<sequence>MPSFVQAAKVKYIRLTKVNSVTKQCYNTTTSVHLTLQPSHQTTLLLRHPTIYQRYIIVPSKHAETEQLIYSVQSFLPDFTYRSRWNSSLILYHTVVSFIVKGFIMCGILDDHSNSNLPLIIKHSQNNRVFYRLINS</sequence>
<organism evidence="2 3">
    <name type="scientific">Cronartium quercuum f. sp. fusiforme G11</name>
    <dbReference type="NCBI Taxonomy" id="708437"/>
    <lineage>
        <taxon>Eukaryota</taxon>
        <taxon>Fungi</taxon>
        <taxon>Dikarya</taxon>
        <taxon>Basidiomycota</taxon>
        <taxon>Pucciniomycotina</taxon>
        <taxon>Pucciniomycetes</taxon>
        <taxon>Pucciniales</taxon>
        <taxon>Coleosporiaceae</taxon>
        <taxon>Cronartium</taxon>
    </lineage>
</organism>
<feature type="transmembrane region" description="Helical" evidence="1">
    <location>
        <begin position="89"/>
        <end position="109"/>
    </location>
</feature>